<accession>A0A0G8AVR8</accession>
<dbReference type="Proteomes" id="UP000035037">
    <property type="component" value="Unassembled WGS sequence"/>
</dbReference>
<reference evidence="3 4" key="2">
    <citation type="submission" date="2015-05" db="EMBL/GenBank/DDBJ databases">
        <title>Lifestyle Evolution in Cyanobacterial Symbionts of Sponges.</title>
        <authorList>
            <person name="Burgsdorf I."/>
            <person name="Slaby B.M."/>
            <person name="Handley K.M."/>
            <person name="Haber M."/>
            <person name="Blom J."/>
            <person name="Marshall C.W."/>
            <person name="Gilbert J.A."/>
            <person name="Hentschel U."/>
            <person name="Steindler L."/>
        </authorList>
    </citation>
    <scope>NUCLEOTIDE SEQUENCE [LARGE SCALE GENOMIC DNA]</scope>
    <source>
        <strain evidence="3">15L</strain>
    </source>
</reference>
<evidence type="ECO:0000313" key="3">
    <source>
        <dbReference type="EMBL" id="KKZ12568.1"/>
    </source>
</evidence>
<dbReference type="PANTHER" id="PTHR43236">
    <property type="entry name" value="ANTITOXIN HIGA1"/>
    <property type="match status" value="1"/>
</dbReference>
<evidence type="ECO:0000313" key="4">
    <source>
        <dbReference type="Proteomes" id="UP000035037"/>
    </source>
</evidence>
<feature type="domain" description="IrrE N-terminal-like" evidence="2">
    <location>
        <begin position="211"/>
        <end position="308"/>
    </location>
</feature>
<reference evidence="3 4" key="1">
    <citation type="submission" date="2015-02" db="EMBL/GenBank/DDBJ databases">
        <authorList>
            <person name="Slaby B."/>
            <person name="Hentschel U."/>
        </authorList>
    </citation>
    <scope>NUCLEOTIDE SEQUENCE [LARGE SCALE GENOMIC DNA]</scope>
    <source>
        <strain evidence="3">15L</strain>
    </source>
</reference>
<sequence length="401" mass="45139">MPTVTVNPEVLVWARKTAGRTQVEAAAKLGFKDTRTMTAAERLAALERGEEAPTRSKLAAMARIYHRPLLTFYLPAPPRQGERGTDFRRPAGVSSPLEPDVDALVDALVRDVLSRQDMVRATLIAEDEARPLEFIGALQKRTDPTTAHRLLQELLPEELRSRYYKEQDAKLAFALLRSHVEQRGVFVVLKGNLGSHHTRIGPQAFRGFAIADSVAPFVVINEYDFPPAAWSFTLLHELIHLLLGQTGLSGSEAKHRREEKFCNQIAGEWLLPDGRLESLTLHHADINEQVTSFASDHNLSNMMVAYRLLQADRIDQETCNTLCSAFLAGWQKRERDQKKTTQSGGPDYYTVRAHRIGPALLQFCQRMMDSDALSTARVARILGIKPYQVGKLFQHQDLLRR</sequence>
<dbReference type="InterPro" id="IPR052345">
    <property type="entry name" value="Rad_response_metalloprotease"/>
</dbReference>
<dbReference type="InterPro" id="IPR001387">
    <property type="entry name" value="Cro/C1-type_HTH"/>
</dbReference>
<dbReference type="InterPro" id="IPR010982">
    <property type="entry name" value="Lambda_DNA-bd_dom_sf"/>
</dbReference>
<gene>
    <name evidence="3" type="ORF">TQ37_05350</name>
</gene>
<dbReference type="CDD" id="cd00093">
    <property type="entry name" value="HTH_XRE"/>
    <property type="match status" value="1"/>
</dbReference>
<dbReference type="PATRIC" id="fig|1608419.3.peg.73"/>
<dbReference type="AlphaFoldDB" id="A0A0G8AVR8"/>
<evidence type="ECO:0000259" key="2">
    <source>
        <dbReference type="Pfam" id="PF06114"/>
    </source>
</evidence>
<dbReference type="InterPro" id="IPR010359">
    <property type="entry name" value="IrrE_HExxH"/>
</dbReference>
<dbReference type="PANTHER" id="PTHR43236:SF2">
    <property type="entry name" value="BLL0069 PROTEIN"/>
    <property type="match status" value="1"/>
</dbReference>
<evidence type="ECO:0000256" key="1">
    <source>
        <dbReference type="ARBA" id="ARBA00007227"/>
    </source>
</evidence>
<dbReference type="SUPFAM" id="SSF47413">
    <property type="entry name" value="lambda repressor-like DNA-binding domains"/>
    <property type="match status" value="1"/>
</dbReference>
<organism evidence="3 4">
    <name type="scientific">Candidatus Synechococcus spongiarum 15L</name>
    <dbReference type="NCBI Taxonomy" id="1608419"/>
    <lineage>
        <taxon>Bacteria</taxon>
        <taxon>Bacillati</taxon>
        <taxon>Cyanobacteriota</taxon>
        <taxon>Cyanophyceae</taxon>
        <taxon>Synechococcales</taxon>
        <taxon>Synechococcaceae</taxon>
        <taxon>Synechococcus</taxon>
    </lineage>
</organism>
<comment type="similarity">
    <text evidence="1">Belongs to the short-chain fatty acyl-CoA assimilation regulator (ScfR) family.</text>
</comment>
<protein>
    <recommendedName>
        <fullName evidence="2">IrrE N-terminal-like domain-containing protein</fullName>
    </recommendedName>
</protein>
<name>A0A0G8AVR8_9SYNE</name>
<proteinExistence type="inferred from homology"/>
<dbReference type="Pfam" id="PF06114">
    <property type="entry name" value="Peptidase_M78"/>
    <property type="match status" value="1"/>
</dbReference>
<dbReference type="GO" id="GO:0003677">
    <property type="term" value="F:DNA binding"/>
    <property type="evidence" value="ECO:0007669"/>
    <property type="project" value="InterPro"/>
</dbReference>
<comment type="caution">
    <text evidence="3">The sequence shown here is derived from an EMBL/GenBank/DDBJ whole genome shotgun (WGS) entry which is preliminary data.</text>
</comment>
<dbReference type="EMBL" id="JYFQ01000106">
    <property type="protein sequence ID" value="KKZ12568.1"/>
    <property type="molecule type" value="Genomic_DNA"/>
</dbReference>